<dbReference type="PANTHER" id="PTHR46401:SF2">
    <property type="entry name" value="GLYCOSYLTRANSFERASE WBBK-RELATED"/>
    <property type="match status" value="1"/>
</dbReference>
<dbReference type="GO" id="GO:0009103">
    <property type="term" value="P:lipopolysaccharide biosynthetic process"/>
    <property type="evidence" value="ECO:0007669"/>
    <property type="project" value="TreeGrafter"/>
</dbReference>
<dbReference type="PANTHER" id="PTHR46401">
    <property type="entry name" value="GLYCOSYLTRANSFERASE WBBK-RELATED"/>
    <property type="match status" value="1"/>
</dbReference>
<dbReference type="Pfam" id="PF13439">
    <property type="entry name" value="Glyco_transf_4"/>
    <property type="match status" value="1"/>
</dbReference>
<feature type="domain" description="Glycosyl transferase family 1" evidence="2">
    <location>
        <begin position="187"/>
        <end position="328"/>
    </location>
</feature>
<name>A0A538SHD0_UNCEI</name>
<evidence type="ECO:0000313" key="5">
    <source>
        <dbReference type="Proteomes" id="UP000316292"/>
    </source>
</evidence>
<dbReference type="Pfam" id="PF00534">
    <property type="entry name" value="Glycos_transf_1"/>
    <property type="match status" value="1"/>
</dbReference>
<evidence type="ECO:0000256" key="1">
    <source>
        <dbReference type="ARBA" id="ARBA00022679"/>
    </source>
</evidence>
<evidence type="ECO:0000313" key="4">
    <source>
        <dbReference type="EMBL" id="TMQ50782.1"/>
    </source>
</evidence>
<evidence type="ECO:0000259" key="3">
    <source>
        <dbReference type="Pfam" id="PF13439"/>
    </source>
</evidence>
<dbReference type="GO" id="GO:0016757">
    <property type="term" value="F:glycosyltransferase activity"/>
    <property type="evidence" value="ECO:0007669"/>
    <property type="project" value="InterPro"/>
</dbReference>
<feature type="domain" description="Glycosyltransferase subfamily 4-like N-terminal" evidence="3">
    <location>
        <begin position="15"/>
        <end position="172"/>
    </location>
</feature>
<gene>
    <name evidence="4" type="ORF">E6K71_01680</name>
</gene>
<sequence length="364" mass="39142">MKILFDGRVCCDHFTGVGRYAFGLVRHLAPAFPEIQFTVAWNPRLPNSRFDWDLVRCMGNVTLMPCAGSGVRLLDPLPLHSIARRIRPDLLQAPYFTSAVLSPVRSVVTIHDVTPFTVGQDRWRHAAARWGIRTAARSAAFVITPTEAVRTQVIDRFAVDPARIVSIPEGVEPLPEGRLPDPALAASPYVLFVGVHKPHKNLTGLLDAMALAFPEGQARLVLAGPCSTFTARLRRRAAALGMDGRVVFTGPLDDSQLGALYRGASALALVSFEEGFGLPLAEAMSMRVPVVASDLPVLREVCGEAALYADPRSPSSIALALAEALARRNGAAARLDHGSRRAAALSWPALAPRYAVCYANAGNA</sequence>
<dbReference type="InterPro" id="IPR001296">
    <property type="entry name" value="Glyco_trans_1"/>
</dbReference>
<dbReference type="Proteomes" id="UP000316292">
    <property type="component" value="Unassembled WGS sequence"/>
</dbReference>
<dbReference type="AlphaFoldDB" id="A0A538SHD0"/>
<dbReference type="Gene3D" id="3.40.50.2000">
    <property type="entry name" value="Glycogen Phosphorylase B"/>
    <property type="match status" value="2"/>
</dbReference>
<organism evidence="4 5">
    <name type="scientific">Eiseniibacteriota bacterium</name>
    <dbReference type="NCBI Taxonomy" id="2212470"/>
    <lineage>
        <taxon>Bacteria</taxon>
        <taxon>Candidatus Eiseniibacteriota</taxon>
    </lineage>
</organism>
<dbReference type="InterPro" id="IPR028098">
    <property type="entry name" value="Glyco_trans_4-like_N"/>
</dbReference>
<protein>
    <submittedName>
        <fullName evidence="4">Glycosyltransferase family 4 protein</fullName>
    </submittedName>
</protein>
<dbReference type="EMBL" id="VBOR01000028">
    <property type="protein sequence ID" value="TMQ50782.1"/>
    <property type="molecule type" value="Genomic_DNA"/>
</dbReference>
<dbReference type="CDD" id="cd03809">
    <property type="entry name" value="GT4_MtfB-like"/>
    <property type="match status" value="1"/>
</dbReference>
<keyword evidence="1 4" id="KW-0808">Transferase</keyword>
<accession>A0A538SHD0</accession>
<comment type="caution">
    <text evidence="4">The sequence shown here is derived from an EMBL/GenBank/DDBJ whole genome shotgun (WGS) entry which is preliminary data.</text>
</comment>
<proteinExistence type="predicted"/>
<dbReference type="SUPFAM" id="SSF53756">
    <property type="entry name" value="UDP-Glycosyltransferase/glycogen phosphorylase"/>
    <property type="match status" value="1"/>
</dbReference>
<reference evidence="4 5" key="1">
    <citation type="journal article" date="2019" name="Nat. Microbiol.">
        <title>Mediterranean grassland soil C-N compound turnover is dependent on rainfall and depth, and is mediated by genomically divergent microorganisms.</title>
        <authorList>
            <person name="Diamond S."/>
            <person name="Andeer P.F."/>
            <person name="Li Z."/>
            <person name="Crits-Christoph A."/>
            <person name="Burstein D."/>
            <person name="Anantharaman K."/>
            <person name="Lane K.R."/>
            <person name="Thomas B.C."/>
            <person name="Pan C."/>
            <person name="Northen T.R."/>
            <person name="Banfield J.F."/>
        </authorList>
    </citation>
    <scope>NUCLEOTIDE SEQUENCE [LARGE SCALE GENOMIC DNA]</scope>
    <source>
        <strain evidence="4">WS_1</strain>
    </source>
</reference>
<evidence type="ECO:0000259" key="2">
    <source>
        <dbReference type="Pfam" id="PF00534"/>
    </source>
</evidence>